<reference evidence="13 14" key="1">
    <citation type="submission" date="2018-03" db="EMBL/GenBank/DDBJ databases">
        <title>Genomic Encyclopedia of Archaeal and Bacterial Type Strains, Phase II (KMG-II): from individual species to whole genera.</title>
        <authorList>
            <person name="Goeker M."/>
        </authorList>
    </citation>
    <scope>NUCLEOTIDE SEQUENCE [LARGE SCALE GENOMIC DNA]</scope>
    <source>
        <strain evidence="13 14">DSM 45348</strain>
    </source>
</reference>
<keyword evidence="11" id="KW-1133">Transmembrane helix</keyword>
<dbReference type="PROSITE" id="PS00108">
    <property type="entry name" value="PROTEIN_KINASE_ST"/>
    <property type="match status" value="1"/>
</dbReference>
<accession>A0A2T0SIX9</accession>
<keyword evidence="2 13" id="KW-0723">Serine/threonine-protein kinase</keyword>
<comment type="caution">
    <text evidence="13">The sequence shown here is derived from an EMBL/GenBank/DDBJ whole genome shotgun (WGS) entry which is preliminary data.</text>
</comment>
<organism evidence="13 14">
    <name type="scientific">Pseudosporangium ferrugineum</name>
    <dbReference type="NCBI Taxonomy" id="439699"/>
    <lineage>
        <taxon>Bacteria</taxon>
        <taxon>Bacillati</taxon>
        <taxon>Actinomycetota</taxon>
        <taxon>Actinomycetes</taxon>
        <taxon>Micromonosporales</taxon>
        <taxon>Micromonosporaceae</taxon>
        <taxon>Pseudosporangium</taxon>
    </lineage>
</organism>
<dbReference type="RefSeq" id="WP_106124669.1">
    <property type="nucleotide sequence ID" value="NZ_PVZG01000001.1"/>
</dbReference>
<evidence type="ECO:0000256" key="9">
    <source>
        <dbReference type="PROSITE-ProRule" id="PRU10141"/>
    </source>
</evidence>
<evidence type="ECO:0000256" key="6">
    <source>
        <dbReference type="ARBA" id="ARBA00022840"/>
    </source>
</evidence>
<dbReference type="SUPFAM" id="SSF56112">
    <property type="entry name" value="Protein kinase-like (PK-like)"/>
    <property type="match status" value="1"/>
</dbReference>
<feature type="binding site" evidence="9">
    <location>
        <position position="40"/>
    </location>
    <ligand>
        <name>ATP</name>
        <dbReference type="ChEBI" id="CHEBI:30616"/>
    </ligand>
</feature>
<feature type="region of interest" description="Disordered" evidence="10">
    <location>
        <begin position="502"/>
        <end position="521"/>
    </location>
</feature>
<dbReference type="Proteomes" id="UP000239209">
    <property type="component" value="Unassembled WGS sequence"/>
</dbReference>
<evidence type="ECO:0000256" key="10">
    <source>
        <dbReference type="SAM" id="MobiDB-lite"/>
    </source>
</evidence>
<evidence type="ECO:0000256" key="5">
    <source>
        <dbReference type="ARBA" id="ARBA00022777"/>
    </source>
</evidence>
<dbReference type="PROSITE" id="PS50011">
    <property type="entry name" value="PROTEIN_KINASE_DOM"/>
    <property type="match status" value="1"/>
</dbReference>
<dbReference type="EC" id="2.7.11.1" evidence="1"/>
<protein>
    <recommendedName>
        <fullName evidence="1">non-specific serine/threonine protein kinase</fullName>
        <ecNumber evidence="1">2.7.11.1</ecNumber>
    </recommendedName>
</protein>
<dbReference type="AlphaFoldDB" id="A0A2T0SIX9"/>
<dbReference type="InterPro" id="IPR008271">
    <property type="entry name" value="Ser/Thr_kinase_AS"/>
</dbReference>
<feature type="region of interest" description="Disordered" evidence="10">
    <location>
        <begin position="292"/>
        <end position="344"/>
    </location>
</feature>
<dbReference type="PANTHER" id="PTHR43289:SF6">
    <property type="entry name" value="SERINE_THREONINE-PROTEIN KINASE NEKL-3"/>
    <property type="match status" value="1"/>
</dbReference>
<dbReference type="InterPro" id="IPR017441">
    <property type="entry name" value="Protein_kinase_ATP_BS"/>
</dbReference>
<evidence type="ECO:0000256" key="2">
    <source>
        <dbReference type="ARBA" id="ARBA00022527"/>
    </source>
</evidence>
<keyword evidence="6 9" id="KW-0067">ATP-binding</keyword>
<keyword evidence="14" id="KW-1185">Reference proteome</keyword>
<feature type="compositionally biased region" description="Low complexity" evidence="10">
    <location>
        <begin position="392"/>
        <end position="412"/>
    </location>
</feature>
<evidence type="ECO:0000256" key="11">
    <source>
        <dbReference type="SAM" id="Phobius"/>
    </source>
</evidence>
<feature type="domain" description="Protein kinase" evidence="12">
    <location>
        <begin position="11"/>
        <end position="267"/>
    </location>
</feature>
<dbReference type="GO" id="GO:0005524">
    <property type="term" value="F:ATP binding"/>
    <property type="evidence" value="ECO:0007669"/>
    <property type="project" value="UniProtKB-UniRule"/>
</dbReference>
<comment type="catalytic activity">
    <reaction evidence="8">
        <text>L-seryl-[protein] + ATP = O-phospho-L-seryl-[protein] + ADP + H(+)</text>
        <dbReference type="Rhea" id="RHEA:17989"/>
        <dbReference type="Rhea" id="RHEA-COMP:9863"/>
        <dbReference type="Rhea" id="RHEA-COMP:11604"/>
        <dbReference type="ChEBI" id="CHEBI:15378"/>
        <dbReference type="ChEBI" id="CHEBI:29999"/>
        <dbReference type="ChEBI" id="CHEBI:30616"/>
        <dbReference type="ChEBI" id="CHEBI:83421"/>
        <dbReference type="ChEBI" id="CHEBI:456216"/>
        <dbReference type="EC" id="2.7.11.1"/>
    </reaction>
</comment>
<evidence type="ECO:0000313" key="13">
    <source>
        <dbReference type="EMBL" id="PRY33367.1"/>
    </source>
</evidence>
<dbReference type="Gene3D" id="3.30.200.20">
    <property type="entry name" value="Phosphorylase Kinase, domain 1"/>
    <property type="match status" value="1"/>
</dbReference>
<dbReference type="InterPro" id="IPR000719">
    <property type="entry name" value="Prot_kinase_dom"/>
</dbReference>
<evidence type="ECO:0000256" key="1">
    <source>
        <dbReference type="ARBA" id="ARBA00012513"/>
    </source>
</evidence>
<feature type="transmembrane region" description="Helical" evidence="11">
    <location>
        <begin position="353"/>
        <end position="373"/>
    </location>
</feature>
<dbReference type="PANTHER" id="PTHR43289">
    <property type="entry name" value="MITOGEN-ACTIVATED PROTEIN KINASE KINASE KINASE 20-RELATED"/>
    <property type="match status" value="1"/>
</dbReference>
<keyword evidence="3" id="KW-0808">Transferase</keyword>
<keyword evidence="11" id="KW-0472">Membrane</keyword>
<dbReference type="EMBL" id="PVZG01000001">
    <property type="protein sequence ID" value="PRY33367.1"/>
    <property type="molecule type" value="Genomic_DNA"/>
</dbReference>
<evidence type="ECO:0000313" key="14">
    <source>
        <dbReference type="Proteomes" id="UP000239209"/>
    </source>
</evidence>
<dbReference type="OrthoDB" id="4408092at2"/>
<keyword evidence="5 13" id="KW-0418">Kinase</keyword>
<dbReference type="FunFam" id="3.30.200.20:FF:000035">
    <property type="entry name" value="Serine/threonine protein kinase Stk1"/>
    <property type="match status" value="1"/>
</dbReference>
<feature type="compositionally biased region" description="Low complexity" evidence="10">
    <location>
        <begin position="450"/>
        <end position="464"/>
    </location>
</feature>
<feature type="compositionally biased region" description="Low complexity" evidence="10">
    <location>
        <begin position="420"/>
        <end position="442"/>
    </location>
</feature>
<dbReference type="Pfam" id="PF00069">
    <property type="entry name" value="Pkinase"/>
    <property type="match status" value="1"/>
</dbReference>
<dbReference type="Gene3D" id="1.10.510.10">
    <property type="entry name" value="Transferase(Phosphotransferase) domain 1"/>
    <property type="match status" value="1"/>
</dbReference>
<keyword evidence="11" id="KW-0812">Transmembrane</keyword>
<sequence length="540" mass="55563">MEVHRKLGDRYTLLAPLGHGGMAVVWRAHDEVLGRTVAVKVLAARHAGDPESRARIRHEARAAAALSHPNITQVYDYGEQPDGASTTPYVVMELVRGGTLQDRMAQPVPPKFAMRVGAEVAAALAAAHADGLVHRDIKPANVMLTPSGAKVVDFGIAAAINPSGSGDPDAEVFGTPAYLAPERLIDDAVDPASDVYALGVLLYRLLSGHSPWSADTTTQMLSAHIYVDPEPLVPLPEVPGYVTELCNRCLSKDLTLRPSAREVAALLAQAAGLRVVADSPAPVPGATLIDPTPSVLIRRDPGPGPTGAAADLAPPPTPPAAEIPAPEAGSGHGVAAPMGRHARRERARRDRRAWIITGLALLVALAAVLWSVLPRETAGRSADAQPPPVRSAPTTAARAAANASDDTTATEAPGDDGPGADRPTAGGTPAGGRPAPGTSSPGAGAGPTGTGTPTTSPPVRTTEPTEPETHEWTFSSTGGSVRATCAGPDRAELLDWSAAKPYKVQETDPGPSSAPSVTFKHGNRLDRLTVTCSGGVASSS</sequence>
<dbReference type="GO" id="GO:0004674">
    <property type="term" value="F:protein serine/threonine kinase activity"/>
    <property type="evidence" value="ECO:0007669"/>
    <property type="project" value="UniProtKB-KW"/>
</dbReference>
<comment type="catalytic activity">
    <reaction evidence="7">
        <text>L-threonyl-[protein] + ATP = O-phospho-L-threonyl-[protein] + ADP + H(+)</text>
        <dbReference type="Rhea" id="RHEA:46608"/>
        <dbReference type="Rhea" id="RHEA-COMP:11060"/>
        <dbReference type="Rhea" id="RHEA-COMP:11605"/>
        <dbReference type="ChEBI" id="CHEBI:15378"/>
        <dbReference type="ChEBI" id="CHEBI:30013"/>
        <dbReference type="ChEBI" id="CHEBI:30616"/>
        <dbReference type="ChEBI" id="CHEBI:61977"/>
        <dbReference type="ChEBI" id="CHEBI:456216"/>
        <dbReference type="EC" id="2.7.11.1"/>
    </reaction>
</comment>
<evidence type="ECO:0000259" key="12">
    <source>
        <dbReference type="PROSITE" id="PS50011"/>
    </source>
</evidence>
<evidence type="ECO:0000256" key="4">
    <source>
        <dbReference type="ARBA" id="ARBA00022741"/>
    </source>
</evidence>
<gene>
    <name evidence="13" type="ORF">CLV70_101529</name>
</gene>
<evidence type="ECO:0000256" key="3">
    <source>
        <dbReference type="ARBA" id="ARBA00022679"/>
    </source>
</evidence>
<proteinExistence type="predicted"/>
<evidence type="ECO:0000256" key="7">
    <source>
        <dbReference type="ARBA" id="ARBA00047899"/>
    </source>
</evidence>
<dbReference type="InterPro" id="IPR011009">
    <property type="entry name" value="Kinase-like_dom_sf"/>
</dbReference>
<dbReference type="PROSITE" id="PS00107">
    <property type="entry name" value="PROTEIN_KINASE_ATP"/>
    <property type="match status" value="1"/>
</dbReference>
<name>A0A2T0SIX9_9ACTN</name>
<keyword evidence="4 9" id="KW-0547">Nucleotide-binding</keyword>
<dbReference type="SMART" id="SM00220">
    <property type="entry name" value="S_TKc"/>
    <property type="match status" value="1"/>
</dbReference>
<feature type="region of interest" description="Disordered" evidence="10">
    <location>
        <begin position="378"/>
        <end position="487"/>
    </location>
</feature>
<dbReference type="CDD" id="cd14014">
    <property type="entry name" value="STKc_PknB_like"/>
    <property type="match status" value="1"/>
</dbReference>
<evidence type="ECO:0000256" key="8">
    <source>
        <dbReference type="ARBA" id="ARBA00048679"/>
    </source>
</evidence>